<organism evidence="9 10">
    <name type="scientific">Yoonia sediminilitoris</name>
    <dbReference type="NCBI Taxonomy" id="1286148"/>
    <lineage>
        <taxon>Bacteria</taxon>
        <taxon>Pseudomonadati</taxon>
        <taxon>Pseudomonadota</taxon>
        <taxon>Alphaproteobacteria</taxon>
        <taxon>Rhodobacterales</taxon>
        <taxon>Paracoccaceae</taxon>
        <taxon>Yoonia</taxon>
    </lineage>
</organism>
<dbReference type="PANTHER" id="PTHR43304">
    <property type="entry name" value="PHYTOCHROME-LIKE PROTEIN CPH1"/>
    <property type="match status" value="1"/>
</dbReference>
<evidence type="ECO:0000259" key="8">
    <source>
        <dbReference type="PROSITE" id="PS50113"/>
    </source>
</evidence>
<dbReference type="InterPro" id="IPR003594">
    <property type="entry name" value="HATPase_dom"/>
</dbReference>
<comment type="caution">
    <text evidence="9">The sequence shown here is derived from an EMBL/GenBank/DDBJ whole genome shotgun (WGS) entry which is preliminary data.</text>
</comment>
<evidence type="ECO:0000256" key="2">
    <source>
        <dbReference type="ARBA" id="ARBA00012438"/>
    </source>
</evidence>
<dbReference type="GO" id="GO:0000155">
    <property type="term" value="F:phosphorelay sensor kinase activity"/>
    <property type="evidence" value="ECO:0007669"/>
    <property type="project" value="InterPro"/>
</dbReference>
<dbReference type="InterPro" id="IPR052162">
    <property type="entry name" value="Sensor_kinase/Photoreceptor"/>
</dbReference>
<dbReference type="InterPro" id="IPR036890">
    <property type="entry name" value="HATPase_C_sf"/>
</dbReference>
<dbReference type="AlphaFoldDB" id="A0A2T6K7Y2"/>
<dbReference type="PRINTS" id="PR00344">
    <property type="entry name" value="BCTRLSENSOR"/>
</dbReference>
<protein>
    <recommendedName>
        <fullName evidence="2">histidine kinase</fullName>
        <ecNumber evidence="2">2.7.13.3</ecNumber>
    </recommendedName>
</protein>
<dbReference type="SUPFAM" id="SSF55874">
    <property type="entry name" value="ATPase domain of HSP90 chaperone/DNA topoisomerase II/histidine kinase"/>
    <property type="match status" value="1"/>
</dbReference>
<dbReference type="InterPro" id="IPR000014">
    <property type="entry name" value="PAS"/>
</dbReference>
<sequence length="386" mass="41980">MAALQDTFASVADSELSSWDLRPFLEKVTGIAPCLIYVFNQQTQSNEYSNRSIATMLGYSAQEVVEMGASLLRNLLHPDDIGAVLQHFEDIRKLTDGDVLNAEYRVKHKAGHWVWLMSQDAVFQRNAAGAVSHHIGAAVDITAQKNAEAAVVEANEKSNAVNDELRAFAYAMSHDMKAPSNTLSLLLAELKHDGVGNFDEGQIALLDLARSTVSRMGLMIEDILAYTMVIGQEPVSETVDLCEILTEVLSFLRAEIQKSGATIEVQAAHPVKASRVQISILLQNLIQNALKFREEGTPPIITVEAIHNQVENRVDVTVRDNGIGIPPEKHALIFKPFGRLHNSAKYAGTGLGLSICRRIAANQGSKIAIVSVVGQGTAFTFNLPSA</sequence>
<dbReference type="PROSITE" id="PS50112">
    <property type="entry name" value="PAS"/>
    <property type="match status" value="1"/>
</dbReference>
<dbReference type="InterPro" id="IPR005467">
    <property type="entry name" value="His_kinase_dom"/>
</dbReference>
<keyword evidence="5" id="KW-0418">Kinase</keyword>
<dbReference type="RefSeq" id="WP_108388298.1">
    <property type="nucleotide sequence ID" value="NZ_QBUD01000016.1"/>
</dbReference>
<dbReference type="PROSITE" id="PS50109">
    <property type="entry name" value="HIS_KIN"/>
    <property type="match status" value="1"/>
</dbReference>
<evidence type="ECO:0000256" key="5">
    <source>
        <dbReference type="ARBA" id="ARBA00022777"/>
    </source>
</evidence>
<comment type="catalytic activity">
    <reaction evidence="1">
        <text>ATP + protein L-histidine = ADP + protein N-phospho-L-histidine.</text>
        <dbReference type="EC" id="2.7.13.3"/>
    </reaction>
</comment>
<keyword evidence="4" id="KW-0808">Transferase</keyword>
<name>A0A2T6K7Y2_9RHOB</name>
<dbReference type="SMART" id="SM00387">
    <property type="entry name" value="HATPase_c"/>
    <property type="match status" value="1"/>
</dbReference>
<dbReference type="InterPro" id="IPR004358">
    <property type="entry name" value="Sig_transdc_His_kin-like_C"/>
</dbReference>
<dbReference type="Gene3D" id="3.30.565.10">
    <property type="entry name" value="Histidine kinase-like ATPase, C-terminal domain"/>
    <property type="match status" value="1"/>
</dbReference>
<feature type="domain" description="PAS" evidence="7">
    <location>
        <begin position="48"/>
        <end position="98"/>
    </location>
</feature>
<dbReference type="OrthoDB" id="9760752at2"/>
<keyword evidence="10" id="KW-1185">Reference proteome</keyword>
<dbReference type="EC" id="2.7.13.3" evidence="2"/>
<reference evidence="9 10" key="1">
    <citation type="submission" date="2018-04" db="EMBL/GenBank/DDBJ databases">
        <title>Genomic Encyclopedia of Archaeal and Bacterial Type Strains, Phase II (KMG-II): from individual species to whole genera.</title>
        <authorList>
            <person name="Goeker M."/>
        </authorList>
    </citation>
    <scope>NUCLEOTIDE SEQUENCE [LARGE SCALE GENOMIC DNA]</scope>
    <source>
        <strain evidence="9 10">DSM 29955</strain>
    </source>
</reference>
<keyword evidence="3" id="KW-0597">Phosphoprotein</keyword>
<accession>A0A2T6K7Y2</accession>
<evidence type="ECO:0000259" key="6">
    <source>
        <dbReference type="PROSITE" id="PS50109"/>
    </source>
</evidence>
<feature type="domain" description="Histidine kinase" evidence="6">
    <location>
        <begin position="171"/>
        <end position="386"/>
    </location>
</feature>
<dbReference type="Pfam" id="PF02518">
    <property type="entry name" value="HATPase_c"/>
    <property type="match status" value="1"/>
</dbReference>
<evidence type="ECO:0000256" key="1">
    <source>
        <dbReference type="ARBA" id="ARBA00000085"/>
    </source>
</evidence>
<gene>
    <name evidence="9" type="ORF">C8N45_11613</name>
</gene>
<dbReference type="PROSITE" id="PS50113">
    <property type="entry name" value="PAC"/>
    <property type="match status" value="1"/>
</dbReference>
<dbReference type="Pfam" id="PF08447">
    <property type="entry name" value="PAS_3"/>
    <property type="match status" value="1"/>
</dbReference>
<proteinExistence type="predicted"/>
<dbReference type="InterPro" id="IPR013655">
    <property type="entry name" value="PAS_fold_3"/>
</dbReference>
<dbReference type="InterPro" id="IPR003661">
    <property type="entry name" value="HisK_dim/P_dom"/>
</dbReference>
<dbReference type="SUPFAM" id="SSF55785">
    <property type="entry name" value="PYP-like sensor domain (PAS domain)"/>
    <property type="match status" value="1"/>
</dbReference>
<dbReference type="NCBIfam" id="TIGR00229">
    <property type="entry name" value="sensory_box"/>
    <property type="match status" value="1"/>
</dbReference>
<dbReference type="Gene3D" id="1.10.287.130">
    <property type="match status" value="1"/>
</dbReference>
<dbReference type="InterPro" id="IPR036097">
    <property type="entry name" value="HisK_dim/P_sf"/>
</dbReference>
<dbReference type="InterPro" id="IPR035965">
    <property type="entry name" value="PAS-like_dom_sf"/>
</dbReference>
<evidence type="ECO:0000256" key="4">
    <source>
        <dbReference type="ARBA" id="ARBA00022679"/>
    </source>
</evidence>
<dbReference type="CDD" id="cd00082">
    <property type="entry name" value="HisKA"/>
    <property type="match status" value="1"/>
</dbReference>
<dbReference type="Proteomes" id="UP000244523">
    <property type="component" value="Unassembled WGS sequence"/>
</dbReference>
<dbReference type="Gene3D" id="3.30.450.20">
    <property type="entry name" value="PAS domain"/>
    <property type="match status" value="1"/>
</dbReference>
<evidence type="ECO:0000259" key="7">
    <source>
        <dbReference type="PROSITE" id="PS50112"/>
    </source>
</evidence>
<dbReference type="PANTHER" id="PTHR43304:SF1">
    <property type="entry name" value="PAC DOMAIN-CONTAINING PROTEIN"/>
    <property type="match status" value="1"/>
</dbReference>
<evidence type="ECO:0000256" key="3">
    <source>
        <dbReference type="ARBA" id="ARBA00022553"/>
    </source>
</evidence>
<dbReference type="InterPro" id="IPR000700">
    <property type="entry name" value="PAS-assoc_C"/>
</dbReference>
<dbReference type="SUPFAM" id="SSF47384">
    <property type="entry name" value="Homodimeric domain of signal transducing histidine kinase"/>
    <property type="match status" value="1"/>
</dbReference>
<dbReference type="EMBL" id="QBUD01000016">
    <property type="protein sequence ID" value="PUB10841.1"/>
    <property type="molecule type" value="Genomic_DNA"/>
</dbReference>
<dbReference type="CDD" id="cd00130">
    <property type="entry name" value="PAS"/>
    <property type="match status" value="1"/>
</dbReference>
<evidence type="ECO:0000313" key="10">
    <source>
        <dbReference type="Proteomes" id="UP000244523"/>
    </source>
</evidence>
<evidence type="ECO:0000313" key="9">
    <source>
        <dbReference type="EMBL" id="PUB10841.1"/>
    </source>
</evidence>
<feature type="domain" description="PAC" evidence="8">
    <location>
        <begin position="100"/>
        <end position="153"/>
    </location>
</feature>